<keyword evidence="5" id="KW-0288">FMN</keyword>
<dbReference type="InParanoid" id="A0A140L9V7"/>
<gene>
    <name evidence="12" type="ORF">AN618_12290</name>
</gene>
<evidence type="ECO:0000256" key="9">
    <source>
        <dbReference type="ARBA" id="ARBA00023014"/>
    </source>
</evidence>
<evidence type="ECO:0000259" key="10">
    <source>
        <dbReference type="Pfam" id="PF00724"/>
    </source>
</evidence>
<name>A0A140L9V7_9FIRM</name>
<evidence type="ECO:0000313" key="12">
    <source>
        <dbReference type="EMBL" id="KXG77332.1"/>
    </source>
</evidence>
<evidence type="ECO:0000256" key="4">
    <source>
        <dbReference type="ARBA" id="ARBA00022630"/>
    </source>
</evidence>
<dbReference type="Gene3D" id="3.40.50.720">
    <property type="entry name" value="NAD(P)-binding Rossmann-like Domain"/>
    <property type="match status" value="1"/>
</dbReference>
<dbReference type="InterPro" id="IPR023753">
    <property type="entry name" value="FAD/NAD-binding_dom"/>
</dbReference>
<keyword evidence="6" id="KW-0479">Metal-binding</keyword>
<comment type="cofactor">
    <cofactor evidence="1">
        <name>FMN</name>
        <dbReference type="ChEBI" id="CHEBI:58210"/>
    </cofactor>
</comment>
<keyword evidence="4" id="KW-0285">Flavoprotein</keyword>
<dbReference type="STRING" id="520764.AN618_12290"/>
<evidence type="ECO:0000256" key="7">
    <source>
        <dbReference type="ARBA" id="ARBA00023002"/>
    </source>
</evidence>
<dbReference type="Pfam" id="PF00724">
    <property type="entry name" value="Oxidored_FMN"/>
    <property type="match status" value="1"/>
</dbReference>
<dbReference type="Gene3D" id="3.20.20.70">
    <property type="entry name" value="Aldolase class I"/>
    <property type="match status" value="1"/>
</dbReference>
<dbReference type="Gene3D" id="3.50.50.60">
    <property type="entry name" value="FAD/NAD(P)-binding domain"/>
    <property type="match status" value="1"/>
</dbReference>
<evidence type="ECO:0000256" key="5">
    <source>
        <dbReference type="ARBA" id="ARBA00022643"/>
    </source>
</evidence>
<dbReference type="GO" id="GO:0010181">
    <property type="term" value="F:FMN binding"/>
    <property type="evidence" value="ECO:0007669"/>
    <property type="project" value="InterPro"/>
</dbReference>
<dbReference type="SUPFAM" id="SSF51395">
    <property type="entry name" value="FMN-linked oxidoreductases"/>
    <property type="match status" value="1"/>
</dbReference>
<dbReference type="PRINTS" id="PR00368">
    <property type="entry name" value="FADPNR"/>
</dbReference>
<keyword evidence="8" id="KW-0408">Iron</keyword>
<organism evidence="12 13">
    <name type="scientific">Fervidicola ferrireducens</name>
    <dbReference type="NCBI Taxonomy" id="520764"/>
    <lineage>
        <taxon>Bacteria</taxon>
        <taxon>Bacillati</taxon>
        <taxon>Bacillota</taxon>
        <taxon>Clostridia</taxon>
        <taxon>Thermosediminibacterales</taxon>
        <taxon>Thermosediminibacteraceae</taxon>
        <taxon>Fervidicola</taxon>
    </lineage>
</organism>
<dbReference type="GO" id="GO:0051536">
    <property type="term" value="F:iron-sulfur cluster binding"/>
    <property type="evidence" value="ECO:0007669"/>
    <property type="project" value="UniProtKB-KW"/>
</dbReference>
<evidence type="ECO:0000256" key="1">
    <source>
        <dbReference type="ARBA" id="ARBA00001917"/>
    </source>
</evidence>
<comment type="cofactor">
    <cofactor evidence="2">
        <name>[4Fe-4S] cluster</name>
        <dbReference type="ChEBI" id="CHEBI:49883"/>
    </cofactor>
</comment>
<keyword evidence="13" id="KW-1185">Reference proteome</keyword>
<dbReference type="EC" id="1.-.-.-" evidence="12"/>
<dbReference type="InterPro" id="IPR051793">
    <property type="entry name" value="NADH:flavin_oxidoreductase"/>
</dbReference>
<dbReference type="OrthoDB" id="9772736at2"/>
<protein>
    <submittedName>
        <fullName evidence="12">NADH oxidase</fullName>
        <ecNumber evidence="12">1.-.-.-</ecNumber>
    </submittedName>
</protein>
<evidence type="ECO:0000256" key="8">
    <source>
        <dbReference type="ARBA" id="ARBA00023004"/>
    </source>
</evidence>
<dbReference type="PANTHER" id="PTHR42917:SF2">
    <property type="entry name" value="2,4-DIENOYL-COA REDUCTASE [(2E)-ENOYL-COA-PRODUCING]"/>
    <property type="match status" value="1"/>
</dbReference>
<dbReference type="EMBL" id="LOED01000012">
    <property type="protein sequence ID" value="KXG77332.1"/>
    <property type="molecule type" value="Genomic_DNA"/>
</dbReference>
<dbReference type="GO" id="GO:0046872">
    <property type="term" value="F:metal ion binding"/>
    <property type="evidence" value="ECO:0007669"/>
    <property type="project" value="UniProtKB-KW"/>
</dbReference>
<dbReference type="InterPro" id="IPR013785">
    <property type="entry name" value="Aldolase_TIM"/>
</dbReference>
<evidence type="ECO:0000259" key="11">
    <source>
        <dbReference type="Pfam" id="PF07992"/>
    </source>
</evidence>
<accession>A0A140L9V7</accession>
<comment type="similarity">
    <text evidence="3">In the N-terminal section; belongs to the NADH:flavin oxidoreductase/NADH oxidase family.</text>
</comment>
<dbReference type="AlphaFoldDB" id="A0A140L9V7"/>
<dbReference type="SUPFAM" id="SSF51905">
    <property type="entry name" value="FAD/NAD(P)-binding domain"/>
    <property type="match status" value="1"/>
</dbReference>
<evidence type="ECO:0000256" key="3">
    <source>
        <dbReference type="ARBA" id="ARBA00011048"/>
    </source>
</evidence>
<dbReference type="InterPro" id="IPR036188">
    <property type="entry name" value="FAD/NAD-bd_sf"/>
</dbReference>
<keyword evidence="9" id="KW-0411">Iron-sulfur</keyword>
<dbReference type="RefSeq" id="WP_066353188.1">
    <property type="nucleotide sequence ID" value="NZ_LOED01000012.1"/>
</dbReference>
<dbReference type="Pfam" id="PF07992">
    <property type="entry name" value="Pyr_redox_2"/>
    <property type="match status" value="1"/>
</dbReference>
<feature type="domain" description="FAD/NAD(P)-binding" evidence="11">
    <location>
        <begin position="352"/>
        <end position="571"/>
    </location>
</feature>
<evidence type="ECO:0000256" key="2">
    <source>
        <dbReference type="ARBA" id="ARBA00001966"/>
    </source>
</evidence>
<dbReference type="PANTHER" id="PTHR42917">
    <property type="entry name" value="2,4-DIENOYL-COA REDUCTASE"/>
    <property type="match status" value="1"/>
</dbReference>
<dbReference type="GO" id="GO:0016491">
    <property type="term" value="F:oxidoreductase activity"/>
    <property type="evidence" value="ECO:0007669"/>
    <property type="project" value="UniProtKB-KW"/>
</dbReference>
<sequence>MLFTEGSIGNMVLKNRIVMLPTVTNLASGGCVSDSELGYYRRRSADAALVIVEASYVNEFGKFFKNQLGIENDDRIKGLSKLAGVIHDNGARAGIQIALHNPRYRPSDFTHEEIKGFVKDFAKAAARAKKAGFDLVELHFAHGWLVSQFLSANLNARQDEYGGSLKGRARFALEILKEVKEQVPDIVVTCRINADDFTPGGLDISESIEVAKMLEESGADALSISGGIGANAEYHIAPMSLEDRPLISLTRRIKENVKIPVIAANKLGRAKDWEDILTSGAADFIGIARGLIADPDCIGKLKDGREDEVKYCVHCNQACIAYILNGSSVSCLMNPEVGREEDFRVKAERPLKIAVIGGGPAGMAAASYLARKGHRVDLYEKETKLGGQLNVAKLPPYKQEIGRVVEYLEKDLLKYGVNIFLGKTVTVDEIEASDYDRIVIATGSKPANLKITTDKTPFLAVDVLAGNIPPGKRVAVIGGGLTGLETAEYLAEKGKEVTVLEAQGDVLSNLFPMLKRLILERLKKHGVEIRTNTSVKKLEGGKIICDSTEGEISIEVDDMVVAIGNAPDDTFSRLRGDERYFFIGDCKGVATAVEAIRDGAELALKI</sequence>
<proteinExistence type="inferred from homology"/>
<reference evidence="12 13" key="1">
    <citation type="submission" date="2015-12" db="EMBL/GenBank/DDBJ databases">
        <title>Draft genome sequnece of Fervidicola ferrireducens strain Y170.</title>
        <authorList>
            <person name="Patel B.K."/>
        </authorList>
    </citation>
    <scope>NUCLEOTIDE SEQUENCE [LARGE SCALE GENOMIC DNA]</scope>
    <source>
        <strain evidence="12 13">Y170</strain>
    </source>
</reference>
<evidence type="ECO:0000313" key="13">
    <source>
        <dbReference type="Proteomes" id="UP000070427"/>
    </source>
</evidence>
<dbReference type="InterPro" id="IPR001155">
    <property type="entry name" value="OxRdtase_FMN_N"/>
</dbReference>
<dbReference type="PRINTS" id="PR00469">
    <property type="entry name" value="PNDRDTASEII"/>
</dbReference>
<dbReference type="CDD" id="cd02803">
    <property type="entry name" value="OYE_like_FMN_family"/>
    <property type="match status" value="1"/>
</dbReference>
<comment type="caution">
    <text evidence="12">The sequence shown here is derived from an EMBL/GenBank/DDBJ whole genome shotgun (WGS) entry which is preliminary data.</text>
</comment>
<dbReference type="PATRIC" id="fig|520764.3.peg.1270"/>
<feature type="domain" description="NADH:flavin oxidoreductase/NADH oxidase N-terminal" evidence="10">
    <location>
        <begin position="101"/>
        <end position="308"/>
    </location>
</feature>
<dbReference type="Proteomes" id="UP000070427">
    <property type="component" value="Unassembled WGS sequence"/>
</dbReference>
<evidence type="ECO:0000256" key="6">
    <source>
        <dbReference type="ARBA" id="ARBA00022723"/>
    </source>
</evidence>
<keyword evidence="7 12" id="KW-0560">Oxidoreductase</keyword>